<organism evidence="2 3">
    <name type="scientific">Extremus antarcticus</name>
    <dbReference type="NCBI Taxonomy" id="702011"/>
    <lineage>
        <taxon>Eukaryota</taxon>
        <taxon>Fungi</taxon>
        <taxon>Dikarya</taxon>
        <taxon>Ascomycota</taxon>
        <taxon>Pezizomycotina</taxon>
        <taxon>Dothideomycetes</taxon>
        <taxon>Dothideomycetidae</taxon>
        <taxon>Mycosphaerellales</taxon>
        <taxon>Extremaceae</taxon>
        <taxon>Extremus</taxon>
    </lineage>
</organism>
<feature type="region of interest" description="Disordered" evidence="1">
    <location>
        <begin position="322"/>
        <end position="343"/>
    </location>
</feature>
<proteinExistence type="predicted"/>
<reference evidence="2" key="1">
    <citation type="submission" date="2023-04" db="EMBL/GenBank/DDBJ databases">
        <title>Black Yeasts Isolated from many extreme environments.</title>
        <authorList>
            <person name="Coleine C."/>
            <person name="Stajich J.E."/>
            <person name="Selbmann L."/>
        </authorList>
    </citation>
    <scope>NUCLEOTIDE SEQUENCE</scope>
    <source>
        <strain evidence="2">CCFEE 5312</strain>
    </source>
</reference>
<gene>
    <name evidence="2" type="ORF">LTR09_011579</name>
</gene>
<sequence length="505" mass="54606">MTCKPQHFETWKAIRTAPPPPVWFSATATDCRQATTARKPPPIHLVRKINMLQTCEPTARGGEAEASPIDVPAETETTTPTAVSPARESSQKLTTTLVWDEDQAMFVGGKLAERMLVVIEEIRTEFCWETNASRTTAEWDGAQRRFVGGTFKERVELQLGKHHEELRAKAAILKARGPSQEFPTKPVWDEELGEVIGGTAREQLDFLRERHRNGGFKEKDPVAQPEVPEIPSAGKPLELVSPVDMSARTTHQSISRDTSGLASFPLHPPTAVCSATEVSILPQEEVCTSKGLVLAPMVVPSTVYAQSFDIMSLAAAPRTEVPNGINNLPQEANAPTTPEERNPYVQNEVPSALCPVSNTSYQADTVAFDANGSDHHILAQRTVQQQQQTPASTKLEGLSPPGGPTTHSAGHSPRVGGGVKVSEPLAEPPSPRLSSVLKPSRKTRIPRLRNAGGSNLPAATSSPPTPASRLGGFSLRVGIKRSLEVSGNETAGTRCHRRPRASHLR</sequence>
<name>A0AAJ0DBK0_9PEZI</name>
<feature type="region of interest" description="Disordered" evidence="1">
    <location>
        <begin position="215"/>
        <end position="236"/>
    </location>
</feature>
<feature type="compositionally biased region" description="Basic residues" evidence="1">
    <location>
        <begin position="494"/>
        <end position="505"/>
    </location>
</feature>
<feature type="region of interest" description="Disordered" evidence="1">
    <location>
        <begin position="381"/>
        <end position="472"/>
    </location>
</feature>
<keyword evidence="3" id="KW-1185">Reference proteome</keyword>
<evidence type="ECO:0000256" key="1">
    <source>
        <dbReference type="SAM" id="MobiDB-lite"/>
    </source>
</evidence>
<feature type="region of interest" description="Disordered" evidence="1">
    <location>
        <begin position="484"/>
        <end position="505"/>
    </location>
</feature>
<evidence type="ECO:0000313" key="2">
    <source>
        <dbReference type="EMBL" id="KAK3046976.1"/>
    </source>
</evidence>
<dbReference type="AlphaFoldDB" id="A0AAJ0DBK0"/>
<dbReference type="EMBL" id="JAWDJX010000072">
    <property type="protein sequence ID" value="KAK3046976.1"/>
    <property type="molecule type" value="Genomic_DNA"/>
</dbReference>
<protein>
    <submittedName>
        <fullName evidence="2">Uncharacterized protein</fullName>
    </submittedName>
</protein>
<comment type="caution">
    <text evidence="2">The sequence shown here is derived from an EMBL/GenBank/DDBJ whole genome shotgun (WGS) entry which is preliminary data.</text>
</comment>
<evidence type="ECO:0000313" key="3">
    <source>
        <dbReference type="Proteomes" id="UP001271007"/>
    </source>
</evidence>
<feature type="region of interest" description="Disordered" evidence="1">
    <location>
        <begin position="58"/>
        <end position="89"/>
    </location>
</feature>
<dbReference type="Proteomes" id="UP001271007">
    <property type="component" value="Unassembled WGS sequence"/>
</dbReference>
<feature type="compositionally biased region" description="Low complexity" evidence="1">
    <location>
        <begin position="71"/>
        <end position="83"/>
    </location>
</feature>
<accession>A0AAJ0DBK0</accession>
<feature type="compositionally biased region" description="Polar residues" evidence="1">
    <location>
        <begin position="324"/>
        <end position="336"/>
    </location>
</feature>